<dbReference type="EMBL" id="CP007547">
    <property type="protein sequence ID" value="AIL46660.1"/>
    <property type="molecule type" value="Genomic_DNA"/>
</dbReference>
<proteinExistence type="predicted"/>
<dbReference type="RefSeq" id="WP_021348024.1">
    <property type="nucleotide sequence ID" value="NZ_CP007547.1"/>
</dbReference>
<dbReference type="InterPro" id="IPR036866">
    <property type="entry name" value="RibonucZ/Hydroxyglut_hydro"/>
</dbReference>
<dbReference type="STRING" id="1338011.BD94_2885"/>
<evidence type="ECO:0000259" key="1">
    <source>
        <dbReference type="SMART" id="SM00849"/>
    </source>
</evidence>
<evidence type="ECO:0000313" key="3">
    <source>
        <dbReference type="Proteomes" id="UP000028933"/>
    </source>
</evidence>
<dbReference type="SUPFAM" id="SSF56281">
    <property type="entry name" value="Metallo-hydrolase/oxidoreductase"/>
    <property type="match status" value="1"/>
</dbReference>
<reference evidence="2" key="1">
    <citation type="journal article" date="2013" name="Lancet">
        <title>First case of E anophelis outbreak in an intensive-care unit.</title>
        <authorList>
            <person name="Teo J."/>
            <person name="Tan S.Y."/>
            <person name="Tay M."/>
            <person name="Ding Y."/>
            <person name="Kjelleberg S."/>
            <person name="Givskov M."/>
            <person name="Lin R.T."/>
            <person name="Yang L."/>
        </authorList>
    </citation>
    <scope>NUCLEOTIDE SEQUENCE [LARGE SCALE GENOMIC DNA]</scope>
    <source>
        <strain evidence="2">NUHP1</strain>
    </source>
</reference>
<dbReference type="Pfam" id="PF12706">
    <property type="entry name" value="Lactamase_B_2"/>
    <property type="match status" value="1"/>
</dbReference>
<dbReference type="CDD" id="cd16279">
    <property type="entry name" value="metallo-hydrolase-like_MBL-fold"/>
    <property type="match status" value="1"/>
</dbReference>
<gene>
    <name evidence="2" type="ORF">BD94_2885</name>
</gene>
<dbReference type="SMART" id="SM00849">
    <property type="entry name" value="Lactamase_B"/>
    <property type="match status" value="1"/>
</dbReference>
<organism evidence="2 3">
    <name type="scientific">Elizabethkingia anophelis NUHP1</name>
    <dbReference type="NCBI Taxonomy" id="1338011"/>
    <lineage>
        <taxon>Bacteria</taxon>
        <taxon>Pseudomonadati</taxon>
        <taxon>Bacteroidota</taxon>
        <taxon>Flavobacteriia</taxon>
        <taxon>Flavobacteriales</taxon>
        <taxon>Weeksellaceae</taxon>
        <taxon>Elizabethkingia</taxon>
    </lineage>
</organism>
<dbReference type="InterPro" id="IPR001279">
    <property type="entry name" value="Metallo-B-lactamas"/>
</dbReference>
<name>A0A077EMA8_9FLAO</name>
<feature type="domain" description="Metallo-beta-lactamase" evidence="1">
    <location>
        <begin position="34"/>
        <end position="225"/>
    </location>
</feature>
<sequence length="255" mass="29498">MRLKFLGTGTSQGVPTIGCTDPVCLSENPKDKRLRSSVLVTTDDNRKILIDCGPDFRQQMLTQQEHNVDAVLLTHEHNDHVIGLDDMRPIIFRNKKDMPIYCRQRTGDEVKKRFPYAFSDEKYPGAPSFEMHFLDNNPFTLLDTEILPIEVTHYKIDIFGYKFKNTAYITDASAISDAEKDKLRNLDYFIINCLRKDSPHPAHFILPQILELVEELQPKQTYLTHLSHHIGFHDEMNQELPSHIQLAFDGQEIVF</sequence>
<evidence type="ECO:0000313" key="2">
    <source>
        <dbReference type="EMBL" id="AIL46660.1"/>
    </source>
</evidence>
<dbReference type="AlphaFoldDB" id="A0A077EMA8"/>
<protein>
    <submittedName>
        <fullName evidence="2">Metal-dependent hydrolases of the beta-lactamase superfamily I</fullName>
    </submittedName>
</protein>
<dbReference type="PANTHER" id="PTHR42663">
    <property type="entry name" value="HYDROLASE C777.06C-RELATED-RELATED"/>
    <property type="match status" value="1"/>
</dbReference>
<dbReference type="KEGG" id="eao:BD94_2885"/>
<keyword evidence="2" id="KW-0378">Hydrolase</keyword>
<accession>A0A077EMA8</accession>
<dbReference type="eggNOG" id="COG1235">
    <property type="taxonomic scope" value="Bacteria"/>
</dbReference>
<dbReference type="Gene3D" id="3.60.15.10">
    <property type="entry name" value="Ribonuclease Z/Hydroxyacylglutathione hydrolase-like"/>
    <property type="match status" value="1"/>
</dbReference>
<dbReference type="PANTHER" id="PTHR42663:SF6">
    <property type="entry name" value="HYDROLASE C777.06C-RELATED"/>
    <property type="match status" value="1"/>
</dbReference>
<dbReference type="Proteomes" id="UP000028933">
    <property type="component" value="Chromosome"/>
</dbReference>
<reference evidence="2" key="2">
    <citation type="journal article" date="2015" name="Genome Biol. Evol.">
        <title>Complete Genome Sequence and Transcriptomic Analysis of the Novel Pathogen Elizabethkingia anophelis in Response to Oxidative Stress.</title>
        <authorList>
            <person name="Li Y."/>
            <person name="Liu Y."/>
            <person name="Chew S.C."/>
            <person name="Tay M."/>
            <person name="Salido M.M."/>
            <person name="Teo J."/>
            <person name="Lauro F.M."/>
            <person name="Givskov M."/>
            <person name="Yang L."/>
        </authorList>
    </citation>
    <scope>NUCLEOTIDE SEQUENCE</scope>
    <source>
        <strain evidence="2">NUHP1</strain>
    </source>
</reference>
<dbReference type="GO" id="GO:0016787">
    <property type="term" value="F:hydrolase activity"/>
    <property type="evidence" value="ECO:0007669"/>
    <property type="project" value="UniProtKB-KW"/>
</dbReference>
<dbReference type="HOGENOM" id="CLU_044538_2_1_10"/>